<organism evidence="12 13">
    <name type="scientific">Thalassotalea algicola</name>
    <dbReference type="NCBI Taxonomy" id="2716224"/>
    <lineage>
        <taxon>Bacteria</taxon>
        <taxon>Pseudomonadati</taxon>
        <taxon>Pseudomonadota</taxon>
        <taxon>Gammaproteobacteria</taxon>
        <taxon>Alteromonadales</taxon>
        <taxon>Colwelliaceae</taxon>
        <taxon>Thalassotalea</taxon>
    </lineage>
</organism>
<sequence>MNKPNAGTFLGHPKGLFLLFGTEMWERFGYYGMRALLVLYLVASVQDGGFGWSTGDALGLYGTFTMAVYLTPMIGGWLADNFIGQRKAIILGGILFSAGYFTLGIPKTMIPGMEEMVFYIGLVLIICGNGLFKANVSSLVGDLYEDGDHRRDAAFTIFYMGINLGAFLSPLIVGYLGEKVNWHYGFIAAGCGMLIGLALQLTLANKYLGEIGVEPSANKAKESKEDLKARALTKEEKDRTKVILIMSVFSVIFWAGFEQAGGLFNIYASQFTDRNFMGFEVPATWFQSLNAMFIILLAPVIASIWVKMGSKEPTSPVKFALAMVFLALGFFVMLWATMVQDGDTTIKVSMLFLVFAYLFHTLGELCLSPIGLSLVSKLAPVKFTSLLMGVWFFFTALSNKLAAFIGQFVGEGEEQVTNAGTIFMGVGLGALITALIIFISANKLVEWMHGAEGESSHDMEEKLEEELSVTGTHEAMPENHN</sequence>
<feature type="transmembrane region" description="Helical" evidence="10">
    <location>
        <begin position="182"/>
        <end position="203"/>
    </location>
</feature>
<dbReference type="GO" id="GO:1904680">
    <property type="term" value="F:peptide transmembrane transporter activity"/>
    <property type="evidence" value="ECO:0007669"/>
    <property type="project" value="InterPro"/>
</dbReference>
<feature type="transmembrane region" description="Helical" evidence="10">
    <location>
        <begin position="421"/>
        <end position="441"/>
    </location>
</feature>
<keyword evidence="2 8" id="KW-0813">Transport</keyword>
<dbReference type="PROSITE" id="PS50850">
    <property type="entry name" value="MFS"/>
    <property type="match status" value="1"/>
</dbReference>
<keyword evidence="7 10" id="KW-0472">Membrane</keyword>
<comment type="caution">
    <text evidence="12">The sequence shown here is derived from an EMBL/GenBank/DDBJ whole genome shotgun (WGS) entry which is preliminary data.</text>
</comment>
<dbReference type="InterPro" id="IPR000109">
    <property type="entry name" value="POT_fam"/>
</dbReference>
<feature type="transmembrane region" description="Helical" evidence="10">
    <location>
        <begin position="116"/>
        <end position="132"/>
    </location>
</feature>
<evidence type="ECO:0000256" key="3">
    <source>
        <dbReference type="ARBA" id="ARBA00022475"/>
    </source>
</evidence>
<dbReference type="InterPro" id="IPR036259">
    <property type="entry name" value="MFS_trans_sf"/>
</dbReference>
<feature type="region of interest" description="Disordered" evidence="9">
    <location>
        <begin position="455"/>
        <end position="481"/>
    </location>
</feature>
<comment type="similarity">
    <text evidence="8">Belongs to the major facilitator superfamily. Proton-dependent oligopeptide transporter (POT/PTR) (TC 2.A.17) family.</text>
</comment>
<feature type="transmembrane region" description="Helical" evidence="10">
    <location>
        <begin position="386"/>
        <end position="409"/>
    </location>
</feature>
<feature type="domain" description="Major facilitator superfamily (MFS) profile" evidence="11">
    <location>
        <begin position="18"/>
        <end position="445"/>
    </location>
</feature>
<evidence type="ECO:0000256" key="1">
    <source>
        <dbReference type="ARBA" id="ARBA00004651"/>
    </source>
</evidence>
<evidence type="ECO:0000256" key="2">
    <source>
        <dbReference type="ARBA" id="ARBA00022448"/>
    </source>
</evidence>
<dbReference type="EMBL" id="JABBXH010000005">
    <property type="protein sequence ID" value="NMP32974.1"/>
    <property type="molecule type" value="Genomic_DNA"/>
</dbReference>
<evidence type="ECO:0000256" key="4">
    <source>
        <dbReference type="ARBA" id="ARBA00022692"/>
    </source>
</evidence>
<dbReference type="AlphaFoldDB" id="A0A7Y0Q7E5"/>
<dbReference type="RefSeq" id="WP_169076292.1">
    <property type="nucleotide sequence ID" value="NZ_JABBXH010000005.1"/>
</dbReference>
<dbReference type="Pfam" id="PF00854">
    <property type="entry name" value="PTR2"/>
    <property type="match status" value="2"/>
</dbReference>
<feature type="transmembrane region" description="Helical" evidence="10">
    <location>
        <begin position="242"/>
        <end position="268"/>
    </location>
</feature>
<dbReference type="PROSITE" id="PS01022">
    <property type="entry name" value="PTR2_1"/>
    <property type="match status" value="1"/>
</dbReference>
<evidence type="ECO:0000256" key="9">
    <source>
        <dbReference type="SAM" id="MobiDB-lite"/>
    </source>
</evidence>
<dbReference type="NCBIfam" id="TIGR00924">
    <property type="entry name" value="yjdL_sub1_fam"/>
    <property type="match status" value="2"/>
</dbReference>
<dbReference type="PANTHER" id="PTHR23517">
    <property type="entry name" value="RESISTANCE PROTEIN MDTM, PUTATIVE-RELATED-RELATED"/>
    <property type="match status" value="1"/>
</dbReference>
<evidence type="ECO:0000256" key="7">
    <source>
        <dbReference type="ARBA" id="ARBA00023136"/>
    </source>
</evidence>
<protein>
    <submittedName>
        <fullName evidence="12">Peptide MFS transporter</fullName>
    </submittedName>
</protein>
<name>A0A7Y0Q7E5_9GAMM</name>
<feature type="transmembrane region" description="Helical" evidence="10">
    <location>
        <begin position="350"/>
        <end position="374"/>
    </location>
</feature>
<feature type="transmembrane region" description="Helical" evidence="10">
    <location>
        <begin position="88"/>
        <end position="110"/>
    </location>
</feature>
<feature type="transmembrane region" description="Helical" evidence="10">
    <location>
        <begin position="319"/>
        <end position="338"/>
    </location>
</feature>
<dbReference type="InterPro" id="IPR018456">
    <property type="entry name" value="PTR2_symporter_CS"/>
</dbReference>
<keyword evidence="13" id="KW-1185">Reference proteome</keyword>
<evidence type="ECO:0000256" key="8">
    <source>
        <dbReference type="RuleBase" id="RU003755"/>
    </source>
</evidence>
<feature type="transmembrane region" description="Helical" evidence="10">
    <location>
        <begin position="153"/>
        <end position="176"/>
    </location>
</feature>
<feature type="transmembrane region" description="Helical" evidence="10">
    <location>
        <begin position="288"/>
        <end position="307"/>
    </location>
</feature>
<accession>A0A7Y0Q7E5</accession>
<comment type="subcellular location">
    <subcellularLocation>
        <location evidence="1">Cell membrane</location>
        <topology evidence="1">Multi-pass membrane protein</topology>
    </subcellularLocation>
    <subcellularLocation>
        <location evidence="8">Membrane</location>
        <topology evidence="8">Multi-pass membrane protein</topology>
    </subcellularLocation>
</comment>
<evidence type="ECO:0000256" key="5">
    <source>
        <dbReference type="ARBA" id="ARBA00022856"/>
    </source>
</evidence>
<evidence type="ECO:0000313" key="13">
    <source>
        <dbReference type="Proteomes" id="UP000568664"/>
    </source>
</evidence>
<evidence type="ECO:0000256" key="10">
    <source>
        <dbReference type="SAM" id="Phobius"/>
    </source>
</evidence>
<dbReference type="SUPFAM" id="SSF103473">
    <property type="entry name" value="MFS general substrate transporter"/>
    <property type="match status" value="1"/>
</dbReference>
<proteinExistence type="inferred from homology"/>
<evidence type="ECO:0000313" key="12">
    <source>
        <dbReference type="EMBL" id="NMP32974.1"/>
    </source>
</evidence>
<keyword evidence="6 10" id="KW-1133">Transmembrane helix</keyword>
<evidence type="ECO:0000256" key="6">
    <source>
        <dbReference type="ARBA" id="ARBA00022989"/>
    </source>
</evidence>
<dbReference type="PROSITE" id="PS01023">
    <property type="entry name" value="PTR2_2"/>
    <property type="match status" value="1"/>
</dbReference>
<dbReference type="InterPro" id="IPR005279">
    <property type="entry name" value="Dipep/tripep_permease"/>
</dbReference>
<gene>
    <name evidence="12" type="ORF">HII17_15555</name>
</gene>
<dbReference type="InterPro" id="IPR020846">
    <property type="entry name" value="MFS_dom"/>
</dbReference>
<dbReference type="PANTHER" id="PTHR23517:SF15">
    <property type="entry name" value="PROTON-DEPENDENT OLIGOPEPTIDE FAMILY TRANSPORT PROTEIN"/>
    <property type="match status" value="1"/>
</dbReference>
<dbReference type="Gene3D" id="1.20.1250.20">
    <property type="entry name" value="MFS general substrate transporter like domains"/>
    <property type="match status" value="2"/>
</dbReference>
<dbReference type="InterPro" id="IPR050171">
    <property type="entry name" value="MFS_Transporters"/>
</dbReference>
<reference evidence="12 13" key="1">
    <citation type="submission" date="2020-04" db="EMBL/GenBank/DDBJ databases">
        <title>Thalassotalea sp. M1531, isolated from the surface of marine red alga.</title>
        <authorList>
            <person name="Pang L."/>
            <person name="Lu D.-C."/>
        </authorList>
    </citation>
    <scope>NUCLEOTIDE SEQUENCE [LARGE SCALE GENOMIC DNA]</scope>
    <source>
        <strain evidence="12 13">M1531</strain>
    </source>
</reference>
<evidence type="ECO:0000259" key="11">
    <source>
        <dbReference type="PROSITE" id="PS50850"/>
    </source>
</evidence>
<dbReference type="Proteomes" id="UP000568664">
    <property type="component" value="Unassembled WGS sequence"/>
</dbReference>
<keyword evidence="5" id="KW-0653">Protein transport</keyword>
<feature type="transmembrane region" description="Helical" evidence="10">
    <location>
        <begin position="58"/>
        <end position="79"/>
    </location>
</feature>
<dbReference type="GO" id="GO:0005886">
    <property type="term" value="C:plasma membrane"/>
    <property type="evidence" value="ECO:0007669"/>
    <property type="project" value="UniProtKB-SubCell"/>
</dbReference>
<feature type="transmembrane region" description="Helical" evidence="10">
    <location>
        <begin position="28"/>
        <end position="46"/>
    </location>
</feature>
<dbReference type="GO" id="GO:0006857">
    <property type="term" value="P:oligopeptide transport"/>
    <property type="evidence" value="ECO:0007669"/>
    <property type="project" value="InterPro"/>
</dbReference>
<keyword evidence="3" id="KW-1003">Cell membrane</keyword>
<keyword evidence="4 8" id="KW-0812">Transmembrane</keyword>
<keyword evidence="5" id="KW-0571">Peptide transport</keyword>
<dbReference type="CDD" id="cd17346">
    <property type="entry name" value="MFS_DtpA_like"/>
    <property type="match status" value="1"/>
</dbReference>